<proteinExistence type="predicted"/>
<dbReference type="OrthoDB" id="7280352at2"/>
<evidence type="ECO:0000313" key="2">
    <source>
        <dbReference type="EMBL" id="PYD62978.1"/>
    </source>
</evidence>
<sequence>MIFFRAKSHGCNMKTLHAGLFFLMAATGAAIFSPAPVYAADARHDPLGLWTGTLVADQGTCEETRAPSTFQVDEKRTTFTPADGSIALRGKPDPQHEHYHLQALLTPPGSKPFPMVFEAHPEGDTIVGTYGTPRCRAHIVLTRPH</sequence>
<name>A0A318PUX7_9PROT</name>
<feature type="signal peptide" evidence="1">
    <location>
        <begin position="1"/>
        <end position="39"/>
    </location>
</feature>
<keyword evidence="1" id="KW-0732">Signal</keyword>
<protein>
    <recommendedName>
        <fullName evidence="4">DUF2147 domain-containing protein</fullName>
    </recommendedName>
</protein>
<gene>
    <name evidence="2" type="ORF">CFR72_09555</name>
</gene>
<organism evidence="2 3">
    <name type="scientific">Gluconacetobacter entanii</name>
    <dbReference type="NCBI Taxonomy" id="108528"/>
    <lineage>
        <taxon>Bacteria</taxon>
        <taxon>Pseudomonadati</taxon>
        <taxon>Pseudomonadota</taxon>
        <taxon>Alphaproteobacteria</taxon>
        <taxon>Acetobacterales</taxon>
        <taxon>Acetobacteraceae</taxon>
        <taxon>Gluconacetobacter</taxon>
    </lineage>
</organism>
<dbReference type="EMBL" id="NKUF01000019">
    <property type="protein sequence ID" value="PYD62978.1"/>
    <property type="molecule type" value="Genomic_DNA"/>
</dbReference>
<reference evidence="2 3" key="1">
    <citation type="submission" date="2017-07" db="EMBL/GenBank/DDBJ databases">
        <title>A draft genome sequence of Gluconacetobacter entanii LTH 4560.</title>
        <authorList>
            <person name="Skraban J."/>
            <person name="Cleenwerck I."/>
            <person name="Vandamme P."/>
            <person name="Trcek J."/>
        </authorList>
    </citation>
    <scope>NUCLEOTIDE SEQUENCE [LARGE SCALE GENOMIC DNA]</scope>
    <source>
        <strain evidence="2 3">LTH 4560</strain>
    </source>
</reference>
<feature type="chain" id="PRO_5016242928" description="DUF2147 domain-containing protein" evidence="1">
    <location>
        <begin position="40"/>
        <end position="145"/>
    </location>
</feature>
<evidence type="ECO:0000313" key="3">
    <source>
        <dbReference type="Proteomes" id="UP000248301"/>
    </source>
</evidence>
<evidence type="ECO:0000256" key="1">
    <source>
        <dbReference type="SAM" id="SignalP"/>
    </source>
</evidence>
<accession>A0A318PUX7</accession>
<evidence type="ECO:0008006" key="4">
    <source>
        <dbReference type="Google" id="ProtNLM"/>
    </source>
</evidence>
<dbReference type="AlphaFoldDB" id="A0A318PUX7"/>
<dbReference type="Proteomes" id="UP000248301">
    <property type="component" value="Unassembled WGS sequence"/>
</dbReference>
<comment type="caution">
    <text evidence="2">The sequence shown here is derived from an EMBL/GenBank/DDBJ whole genome shotgun (WGS) entry which is preliminary data.</text>
</comment>